<sequence>MGLRSNLFKGDPALEACLVDNSAHIKEGATGEHVSKIHSALFALDNLSVSTDDLQTCRYGQSTVAAVLAFKRKRNIINYAYENEVDNIVGKMTIAALDEEMLRKEQQPRLLPDPSTYGMKVS</sequence>
<protein>
    <submittedName>
        <fullName evidence="1">Uncharacterized protein</fullName>
    </submittedName>
</protein>
<name>A0A8B6M8W0_METTU</name>
<dbReference type="InterPro" id="IPR036365">
    <property type="entry name" value="PGBD-like_sf"/>
</dbReference>
<dbReference type="SUPFAM" id="SSF47090">
    <property type="entry name" value="PGBD-like"/>
    <property type="match status" value="1"/>
</dbReference>
<evidence type="ECO:0000313" key="1">
    <source>
        <dbReference type="EMBL" id="VTZ51463.1"/>
    </source>
</evidence>
<dbReference type="Proteomes" id="UP000485880">
    <property type="component" value="Unassembled WGS sequence"/>
</dbReference>
<evidence type="ECO:0000313" key="2">
    <source>
        <dbReference type="Proteomes" id="UP000485880"/>
    </source>
</evidence>
<accession>A0A8B6M8W0</accession>
<keyword evidence="2" id="KW-1185">Reference proteome</keyword>
<dbReference type="Gene3D" id="1.10.101.10">
    <property type="entry name" value="PGBD-like superfamily/PGBD"/>
    <property type="match status" value="1"/>
</dbReference>
<gene>
    <name evidence="1" type="ORF">MPC4_40060</name>
</gene>
<dbReference type="AlphaFoldDB" id="A0A8B6M8W0"/>
<dbReference type="EMBL" id="CABFMQ020000098">
    <property type="protein sequence ID" value="VTZ51463.1"/>
    <property type="molecule type" value="Genomic_DNA"/>
</dbReference>
<proteinExistence type="predicted"/>
<reference evidence="1 2" key="1">
    <citation type="submission" date="2019-05" db="EMBL/GenBank/DDBJ databases">
        <authorList>
            <person name="Farhan Ul Haque M."/>
        </authorList>
    </citation>
    <scope>NUCLEOTIDE SEQUENCE [LARGE SCALE GENOMIC DNA]</scope>
    <source>
        <strain evidence="1">2</strain>
    </source>
</reference>
<comment type="caution">
    <text evidence="1">The sequence shown here is derived from an EMBL/GenBank/DDBJ whole genome shotgun (WGS) entry which is preliminary data.</text>
</comment>
<dbReference type="InterPro" id="IPR036366">
    <property type="entry name" value="PGBDSf"/>
</dbReference>
<dbReference type="RefSeq" id="WP_174513265.1">
    <property type="nucleotide sequence ID" value="NZ_CABFMQ020000098.1"/>
</dbReference>
<organism evidence="1 2">
    <name type="scientific">Methylocella tundrae</name>
    <dbReference type="NCBI Taxonomy" id="227605"/>
    <lineage>
        <taxon>Bacteria</taxon>
        <taxon>Pseudomonadati</taxon>
        <taxon>Pseudomonadota</taxon>
        <taxon>Alphaproteobacteria</taxon>
        <taxon>Hyphomicrobiales</taxon>
        <taxon>Beijerinckiaceae</taxon>
        <taxon>Methylocella</taxon>
    </lineage>
</organism>